<evidence type="ECO:0000313" key="2">
    <source>
        <dbReference type="EMBL" id="SFI28289.1"/>
    </source>
</evidence>
<evidence type="ECO:0000313" key="3">
    <source>
        <dbReference type="Proteomes" id="UP000199377"/>
    </source>
</evidence>
<feature type="region of interest" description="Disordered" evidence="1">
    <location>
        <begin position="1"/>
        <end position="50"/>
    </location>
</feature>
<organism evidence="2 3">
    <name type="scientific">Albimonas pacifica</name>
    <dbReference type="NCBI Taxonomy" id="1114924"/>
    <lineage>
        <taxon>Bacteria</taxon>
        <taxon>Pseudomonadati</taxon>
        <taxon>Pseudomonadota</taxon>
        <taxon>Alphaproteobacteria</taxon>
        <taxon>Rhodobacterales</taxon>
        <taxon>Paracoccaceae</taxon>
        <taxon>Albimonas</taxon>
    </lineage>
</organism>
<dbReference type="STRING" id="1114924.SAMN05216258_105400"/>
<gene>
    <name evidence="2" type="ORF">SAMN05216258_105400</name>
</gene>
<accession>A0A1I3GXW5</accession>
<dbReference type="Proteomes" id="UP000199377">
    <property type="component" value="Unassembled WGS sequence"/>
</dbReference>
<dbReference type="EMBL" id="FOQH01000005">
    <property type="protein sequence ID" value="SFI28289.1"/>
    <property type="molecule type" value="Genomic_DNA"/>
</dbReference>
<name>A0A1I3GXW5_9RHOB</name>
<protein>
    <submittedName>
        <fullName evidence="2">Uncharacterized protein</fullName>
    </submittedName>
</protein>
<proteinExistence type="predicted"/>
<sequence>MTPPSPRPAARRRTGGEDAALRPFRRARGARAVPFPAPARPAPSSQDLFP</sequence>
<keyword evidence="3" id="KW-1185">Reference proteome</keyword>
<dbReference type="AlphaFoldDB" id="A0A1I3GXW5"/>
<reference evidence="2 3" key="1">
    <citation type="submission" date="2016-10" db="EMBL/GenBank/DDBJ databases">
        <authorList>
            <person name="de Groot N.N."/>
        </authorList>
    </citation>
    <scope>NUCLEOTIDE SEQUENCE [LARGE SCALE GENOMIC DNA]</scope>
    <source>
        <strain evidence="2 3">CGMCC 1.11030</strain>
    </source>
</reference>
<evidence type="ECO:0000256" key="1">
    <source>
        <dbReference type="SAM" id="MobiDB-lite"/>
    </source>
</evidence>